<evidence type="ECO:0000256" key="3">
    <source>
        <dbReference type="SAM" id="MobiDB-lite"/>
    </source>
</evidence>
<feature type="region of interest" description="Disordered" evidence="3">
    <location>
        <begin position="1"/>
        <end position="39"/>
    </location>
</feature>
<organism evidence="5 6">
    <name type="scientific">Caligus rogercresseyi</name>
    <name type="common">Sea louse</name>
    <dbReference type="NCBI Taxonomy" id="217165"/>
    <lineage>
        <taxon>Eukaryota</taxon>
        <taxon>Metazoa</taxon>
        <taxon>Ecdysozoa</taxon>
        <taxon>Arthropoda</taxon>
        <taxon>Crustacea</taxon>
        <taxon>Multicrustacea</taxon>
        <taxon>Hexanauplia</taxon>
        <taxon>Copepoda</taxon>
        <taxon>Siphonostomatoida</taxon>
        <taxon>Caligidae</taxon>
        <taxon>Caligus</taxon>
    </lineage>
</organism>
<dbReference type="InterPro" id="IPR004088">
    <property type="entry name" value="KH_dom_type_1"/>
</dbReference>
<sequence length="100" mass="10368">MRGGGTRGGGRGGAYGGGGNQWGGPPSEYGSQQQQHTSTDYLAIPTNKCGLVIGKGGETIKNINQNSGAHCEVDKNAPPDAREKNFVIRGSPDAVERAKQ</sequence>
<keyword evidence="6" id="KW-1185">Reference proteome</keyword>
<dbReference type="SUPFAM" id="SSF54791">
    <property type="entry name" value="Eukaryotic type KH-domain (KH-domain type I)"/>
    <property type="match status" value="1"/>
</dbReference>
<reference evidence="6" key="1">
    <citation type="submission" date="2021-01" db="EMBL/GenBank/DDBJ databases">
        <title>Caligus Genome Assembly.</title>
        <authorList>
            <person name="Gallardo-Escarate C."/>
        </authorList>
    </citation>
    <scope>NUCLEOTIDE SEQUENCE [LARGE SCALE GENOMIC DNA]</scope>
</reference>
<evidence type="ECO:0000256" key="2">
    <source>
        <dbReference type="PROSITE-ProRule" id="PRU00117"/>
    </source>
</evidence>
<dbReference type="InterPro" id="IPR036612">
    <property type="entry name" value="KH_dom_type_1_sf"/>
</dbReference>
<dbReference type="GO" id="GO:0010468">
    <property type="term" value="P:regulation of gene expression"/>
    <property type="evidence" value="ECO:0007669"/>
    <property type="project" value="UniProtKB-ARBA"/>
</dbReference>
<evidence type="ECO:0000259" key="4">
    <source>
        <dbReference type="SMART" id="SM00322"/>
    </source>
</evidence>
<dbReference type="Proteomes" id="UP000595437">
    <property type="component" value="Chromosome 1"/>
</dbReference>
<accession>A0A7T8QVZ4</accession>
<dbReference type="InterPro" id="IPR004087">
    <property type="entry name" value="KH_dom"/>
</dbReference>
<dbReference type="Gene3D" id="3.30.1370.10">
    <property type="entry name" value="K Homology domain, type 1"/>
    <property type="match status" value="1"/>
</dbReference>
<feature type="compositionally biased region" description="Polar residues" evidence="3">
    <location>
        <begin position="29"/>
        <end position="39"/>
    </location>
</feature>
<evidence type="ECO:0000256" key="1">
    <source>
        <dbReference type="ARBA" id="ARBA00022737"/>
    </source>
</evidence>
<dbReference type="AlphaFoldDB" id="A0A7T8QVZ4"/>
<proteinExistence type="predicted"/>
<dbReference type="PANTHER" id="PTHR10288">
    <property type="entry name" value="KH DOMAIN CONTAINING RNA BINDING PROTEIN"/>
    <property type="match status" value="1"/>
</dbReference>
<dbReference type="Pfam" id="PF00013">
    <property type="entry name" value="KH_1"/>
    <property type="match status" value="1"/>
</dbReference>
<evidence type="ECO:0000313" key="5">
    <source>
        <dbReference type="EMBL" id="QQP57109.1"/>
    </source>
</evidence>
<keyword evidence="1" id="KW-0677">Repeat</keyword>
<keyword evidence="2" id="KW-0694">RNA-binding</keyword>
<feature type="compositionally biased region" description="Gly residues" evidence="3">
    <location>
        <begin position="1"/>
        <end position="22"/>
    </location>
</feature>
<name>A0A7T8QVZ4_CALRO</name>
<dbReference type="EMBL" id="CP045890">
    <property type="protein sequence ID" value="QQP57109.1"/>
    <property type="molecule type" value="Genomic_DNA"/>
</dbReference>
<dbReference type="SMART" id="SM00322">
    <property type="entry name" value="KH"/>
    <property type="match status" value="1"/>
</dbReference>
<dbReference type="PROSITE" id="PS50084">
    <property type="entry name" value="KH_TYPE_1"/>
    <property type="match status" value="1"/>
</dbReference>
<evidence type="ECO:0000313" key="6">
    <source>
        <dbReference type="Proteomes" id="UP000595437"/>
    </source>
</evidence>
<dbReference type="OrthoDB" id="5204190at2759"/>
<protein>
    <submittedName>
        <fullName evidence="5">Far upstream elementbinding protein 1like</fullName>
    </submittedName>
</protein>
<dbReference type="GO" id="GO:0003723">
    <property type="term" value="F:RNA binding"/>
    <property type="evidence" value="ECO:0007669"/>
    <property type="project" value="UniProtKB-UniRule"/>
</dbReference>
<gene>
    <name evidence="5" type="ORF">FKW44_001988</name>
</gene>
<feature type="domain" description="K Homology" evidence="4">
    <location>
        <begin position="36"/>
        <end position="100"/>
    </location>
</feature>